<dbReference type="Proteomes" id="UP001066276">
    <property type="component" value="Chromosome 6"/>
</dbReference>
<organism evidence="2 3">
    <name type="scientific">Pleurodeles waltl</name>
    <name type="common">Iberian ribbed newt</name>
    <dbReference type="NCBI Taxonomy" id="8319"/>
    <lineage>
        <taxon>Eukaryota</taxon>
        <taxon>Metazoa</taxon>
        <taxon>Chordata</taxon>
        <taxon>Craniata</taxon>
        <taxon>Vertebrata</taxon>
        <taxon>Euteleostomi</taxon>
        <taxon>Amphibia</taxon>
        <taxon>Batrachia</taxon>
        <taxon>Caudata</taxon>
        <taxon>Salamandroidea</taxon>
        <taxon>Salamandridae</taxon>
        <taxon>Pleurodelinae</taxon>
        <taxon>Pleurodeles</taxon>
    </lineage>
</organism>
<name>A0AAV7QWH9_PLEWA</name>
<protein>
    <submittedName>
        <fullName evidence="2">Uncharacterized protein</fullName>
    </submittedName>
</protein>
<reference evidence="2" key="1">
    <citation type="journal article" date="2022" name="bioRxiv">
        <title>Sequencing and chromosome-scale assembly of the giantPleurodeles waltlgenome.</title>
        <authorList>
            <person name="Brown T."/>
            <person name="Elewa A."/>
            <person name="Iarovenko S."/>
            <person name="Subramanian E."/>
            <person name="Araus A.J."/>
            <person name="Petzold A."/>
            <person name="Susuki M."/>
            <person name="Suzuki K.-i.T."/>
            <person name="Hayashi T."/>
            <person name="Toyoda A."/>
            <person name="Oliveira C."/>
            <person name="Osipova E."/>
            <person name="Leigh N.D."/>
            <person name="Simon A."/>
            <person name="Yun M.H."/>
        </authorList>
    </citation>
    <scope>NUCLEOTIDE SEQUENCE</scope>
    <source>
        <strain evidence="2">20211129_DDA</strain>
        <tissue evidence="2">Liver</tissue>
    </source>
</reference>
<dbReference type="EMBL" id="JANPWB010000010">
    <property type="protein sequence ID" value="KAJ1143792.1"/>
    <property type="molecule type" value="Genomic_DNA"/>
</dbReference>
<gene>
    <name evidence="2" type="ORF">NDU88_010096</name>
</gene>
<dbReference type="AlphaFoldDB" id="A0AAV7QWH9"/>
<accession>A0AAV7QWH9</accession>
<keyword evidence="3" id="KW-1185">Reference proteome</keyword>
<feature type="region of interest" description="Disordered" evidence="1">
    <location>
        <begin position="61"/>
        <end position="121"/>
    </location>
</feature>
<evidence type="ECO:0000256" key="1">
    <source>
        <dbReference type="SAM" id="MobiDB-lite"/>
    </source>
</evidence>
<sequence>MELRGTLPPSFFVDSRGLRQPRFPLDTLGGGEGTSLLVAPSVPGAPVRRCSSAREGVLWSGAPDVSSLPRGPESASASSLVLIRRPRVSDPDPQGSERTLTAPKSRLKARGGQLWWQDSGG</sequence>
<proteinExistence type="predicted"/>
<comment type="caution">
    <text evidence="2">The sequence shown here is derived from an EMBL/GenBank/DDBJ whole genome shotgun (WGS) entry which is preliminary data.</text>
</comment>
<evidence type="ECO:0000313" key="2">
    <source>
        <dbReference type="EMBL" id="KAJ1143792.1"/>
    </source>
</evidence>
<evidence type="ECO:0000313" key="3">
    <source>
        <dbReference type="Proteomes" id="UP001066276"/>
    </source>
</evidence>